<feature type="domain" description="Water stress and hypersensitive response" evidence="2">
    <location>
        <begin position="33"/>
        <end position="148"/>
    </location>
</feature>
<dbReference type="AlphaFoldDB" id="A0A557QGA6"/>
<dbReference type="Gene3D" id="2.60.40.1820">
    <property type="match status" value="1"/>
</dbReference>
<gene>
    <name evidence="3" type="ORF">FHP91_18760</name>
</gene>
<evidence type="ECO:0000313" key="4">
    <source>
        <dbReference type="Proteomes" id="UP000319502"/>
    </source>
</evidence>
<evidence type="ECO:0000259" key="2">
    <source>
        <dbReference type="SMART" id="SM00769"/>
    </source>
</evidence>
<dbReference type="SUPFAM" id="SSF117070">
    <property type="entry name" value="LEA14-like"/>
    <property type="match status" value="1"/>
</dbReference>
<reference evidence="3 4" key="1">
    <citation type="submission" date="2019-07" db="EMBL/GenBank/DDBJ databases">
        <title>The pathways for chlorine oxyanion respiration interact through the shared metabolite chlorate.</title>
        <authorList>
            <person name="Barnum T.P."/>
            <person name="Cheng Y."/>
            <person name="Hill K.A."/>
            <person name="Lucas L.N."/>
            <person name="Carlson H.K."/>
            <person name="Coates J.D."/>
        </authorList>
    </citation>
    <scope>NUCLEOTIDE SEQUENCE [LARGE SCALE GENOMIC DNA]</scope>
    <source>
        <strain evidence="3 4">SFB-3</strain>
    </source>
</reference>
<dbReference type="RefSeq" id="WP_144311028.1">
    <property type="nucleotide sequence ID" value="NZ_VMNK01000018.1"/>
</dbReference>
<keyword evidence="4" id="KW-1185">Reference proteome</keyword>
<sequence length="163" mass="17392">MNHITRRTALVALATLGLAACASLPLNMQPPEVSVSDLRLLNVGLLEQRFGLSLRVLNPNDAEIPVDGLSFTVELNGKPFAKGVSNKAVTVPRLSEAMLEVEAVSSLSGLLRQFGAMAKGQERIDYRIYGTLYTGGLFGGVPFDQKGEVDFADLGVPAGTSRF</sequence>
<feature type="signal peptide" evidence="1">
    <location>
        <begin position="1"/>
        <end position="22"/>
    </location>
</feature>
<dbReference type="GO" id="GO:0009269">
    <property type="term" value="P:response to desiccation"/>
    <property type="evidence" value="ECO:0007669"/>
    <property type="project" value="InterPro"/>
</dbReference>
<proteinExistence type="predicted"/>
<dbReference type="Proteomes" id="UP000319502">
    <property type="component" value="Unassembled WGS sequence"/>
</dbReference>
<feature type="chain" id="PRO_5022227151" description="Water stress and hypersensitive response domain-containing protein" evidence="1">
    <location>
        <begin position="23"/>
        <end position="163"/>
    </location>
</feature>
<evidence type="ECO:0000313" key="3">
    <source>
        <dbReference type="EMBL" id="TVO51938.1"/>
    </source>
</evidence>
<keyword evidence="1" id="KW-0732">Signal</keyword>
<name>A0A557QGA6_9RHOO</name>
<dbReference type="Pfam" id="PF03168">
    <property type="entry name" value="LEA_2"/>
    <property type="match status" value="1"/>
</dbReference>
<evidence type="ECO:0000256" key="1">
    <source>
        <dbReference type="SAM" id="SignalP"/>
    </source>
</evidence>
<dbReference type="SMART" id="SM00769">
    <property type="entry name" value="WHy"/>
    <property type="match status" value="1"/>
</dbReference>
<dbReference type="PROSITE" id="PS51257">
    <property type="entry name" value="PROKAR_LIPOPROTEIN"/>
    <property type="match status" value="1"/>
</dbReference>
<organism evidence="3 4">
    <name type="scientific">Denitromonas halophila</name>
    <dbReference type="NCBI Taxonomy" id="1629404"/>
    <lineage>
        <taxon>Bacteria</taxon>
        <taxon>Pseudomonadati</taxon>
        <taxon>Pseudomonadota</taxon>
        <taxon>Betaproteobacteria</taxon>
        <taxon>Rhodocyclales</taxon>
        <taxon>Zoogloeaceae</taxon>
        <taxon>Denitromonas</taxon>
    </lineage>
</organism>
<dbReference type="EMBL" id="VMNK01000018">
    <property type="protein sequence ID" value="TVO51938.1"/>
    <property type="molecule type" value="Genomic_DNA"/>
</dbReference>
<protein>
    <recommendedName>
        <fullName evidence="2">Water stress and hypersensitive response domain-containing protein</fullName>
    </recommendedName>
</protein>
<accession>A0A557QGA6</accession>
<dbReference type="InterPro" id="IPR013990">
    <property type="entry name" value="WHy-dom"/>
</dbReference>
<dbReference type="InterPro" id="IPR004864">
    <property type="entry name" value="LEA_2"/>
</dbReference>
<dbReference type="OrthoDB" id="5421820at2"/>
<comment type="caution">
    <text evidence="3">The sequence shown here is derived from an EMBL/GenBank/DDBJ whole genome shotgun (WGS) entry which is preliminary data.</text>
</comment>